<dbReference type="InterPro" id="IPR051092">
    <property type="entry name" value="FYVE_RhoGEF_PH"/>
</dbReference>
<dbReference type="SUPFAM" id="SSF48065">
    <property type="entry name" value="DBL homology domain (DH-domain)"/>
    <property type="match status" value="1"/>
</dbReference>
<protein>
    <recommendedName>
        <fullName evidence="1">DH domain-containing protein</fullName>
    </recommendedName>
</protein>
<gene>
    <name evidence="2" type="ORF">L203_102168</name>
</gene>
<name>A0AAJ8JRB6_9TREE</name>
<dbReference type="SUPFAM" id="SSF50729">
    <property type="entry name" value="PH domain-like"/>
    <property type="match status" value="1"/>
</dbReference>
<dbReference type="AlphaFoldDB" id="A0AAJ8JRB6"/>
<reference evidence="2" key="2">
    <citation type="journal article" date="2022" name="Elife">
        <title>Obligate sexual reproduction of a homothallic fungus closely related to the Cryptococcus pathogenic species complex.</title>
        <authorList>
            <person name="Passer A.R."/>
            <person name="Clancey S.A."/>
            <person name="Shea T."/>
            <person name="David-Palma M."/>
            <person name="Averette A.F."/>
            <person name="Boekhout T."/>
            <person name="Porcel B.M."/>
            <person name="Nowrousian M."/>
            <person name="Cuomo C.A."/>
            <person name="Sun S."/>
            <person name="Heitman J."/>
            <person name="Coelho M.A."/>
        </authorList>
    </citation>
    <scope>NUCLEOTIDE SEQUENCE</scope>
    <source>
        <strain evidence="2">CBS 7841</strain>
    </source>
</reference>
<dbReference type="InterPro" id="IPR011993">
    <property type="entry name" value="PH-like_dom_sf"/>
</dbReference>
<evidence type="ECO:0000259" key="1">
    <source>
        <dbReference type="PROSITE" id="PS50010"/>
    </source>
</evidence>
<dbReference type="RefSeq" id="XP_066067693.1">
    <property type="nucleotide sequence ID" value="XM_066211596.1"/>
</dbReference>
<dbReference type="KEGG" id="cdep:91086380"/>
<dbReference type="PANTHER" id="PTHR12673:SF270">
    <property type="entry name" value="FYVE-TYPE DOMAIN-CONTAINING PROTEIN"/>
    <property type="match status" value="1"/>
</dbReference>
<dbReference type="Proteomes" id="UP000094043">
    <property type="component" value="Chromosome 2"/>
</dbReference>
<evidence type="ECO:0000313" key="2">
    <source>
        <dbReference type="EMBL" id="WVN86993.1"/>
    </source>
</evidence>
<dbReference type="Pfam" id="PF00621">
    <property type="entry name" value="RhoGEF"/>
    <property type="match status" value="1"/>
</dbReference>
<evidence type="ECO:0000313" key="3">
    <source>
        <dbReference type="Proteomes" id="UP000094043"/>
    </source>
</evidence>
<dbReference type="Gene3D" id="1.20.900.10">
    <property type="entry name" value="Dbl homology (DH) domain"/>
    <property type="match status" value="1"/>
</dbReference>
<dbReference type="GO" id="GO:0005085">
    <property type="term" value="F:guanyl-nucleotide exchange factor activity"/>
    <property type="evidence" value="ECO:0007669"/>
    <property type="project" value="InterPro"/>
</dbReference>
<dbReference type="Gene3D" id="2.30.29.30">
    <property type="entry name" value="Pleckstrin-homology domain (PH domain)/Phosphotyrosine-binding domain (PTB)"/>
    <property type="match status" value="1"/>
</dbReference>
<sequence>MRLAPLINSLFCSKDDDDCISIFKTEDYLTTASICSSVVSSCKEPVARPLHLFERATGRTHVLNEFLASEITYVNLLREFEDIYIAKAYDSLTIQSAGKLSPKVTFGTALKPDERKTMFKGHEEITKLHSDTLLPKFHAAIDELYEVGDNTSGERSHAAAQQVCKTFCNYIECLKMYSAYSAVCDQANAKYGQWISGKGMARMDRKRVQAYLHYCTTDERHSQIDMTGYLLLPVQRLTRYKMLLQQLEKFTPAPAPGRRDWVGEALIRISNILLYVNEYKREVDSRLRLCHWADQIALSGPSPLVQPHRILVREGPVNFIARGEQTVGLVTGNSNREKMKRTVAVVNKMCLAVLCHDMLVLAQIIGEGRKSKLELMDVVRLSSIGEARLQFDNIIAFEAYDVSYYLQVDTNKIAQGWVEAINEYRWK</sequence>
<dbReference type="PANTHER" id="PTHR12673">
    <property type="entry name" value="FACIOGENITAL DYSPLASIA PROTEIN"/>
    <property type="match status" value="1"/>
</dbReference>
<keyword evidence="3" id="KW-1185">Reference proteome</keyword>
<proteinExistence type="predicted"/>
<reference evidence="2" key="1">
    <citation type="submission" date="2016-06" db="EMBL/GenBank/DDBJ databases">
        <authorList>
            <person name="Cuomo C."/>
            <person name="Litvintseva A."/>
            <person name="Heitman J."/>
            <person name="Chen Y."/>
            <person name="Sun S."/>
            <person name="Springer D."/>
            <person name="Dromer F."/>
            <person name="Young S."/>
            <person name="Zeng Q."/>
            <person name="Chapman S."/>
            <person name="Gujja S."/>
            <person name="Saif S."/>
            <person name="Birren B."/>
        </authorList>
    </citation>
    <scope>NUCLEOTIDE SEQUENCE</scope>
    <source>
        <strain evidence="2">CBS 7841</strain>
    </source>
</reference>
<reference evidence="2" key="3">
    <citation type="submission" date="2024-01" db="EMBL/GenBank/DDBJ databases">
        <authorList>
            <person name="Coelho M.A."/>
            <person name="David-Palma M."/>
            <person name="Shea T."/>
            <person name="Sun S."/>
            <person name="Cuomo C.A."/>
            <person name="Heitman J."/>
        </authorList>
    </citation>
    <scope>NUCLEOTIDE SEQUENCE</scope>
    <source>
        <strain evidence="2">CBS 7841</strain>
    </source>
</reference>
<dbReference type="InterPro" id="IPR000219">
    <property type="entry name" value="DH_dom"/>
</dbReference>
<dbReference type="SMART" id="SM00325">
    <property type="entry name" value="RhoGEF"/>
    <property type="match status" value="1"/>
</dbReference>
<dbReference type="PROSITE" id="PS50010">
    <property type="entry name" value="DH_2"/>
    <property type="match status" value="1"/>
</dbReference>
<accession>A0AAJ8JRB6</accession>
<dbReference type="GO" id="GO:0005737">
    <property type="term" value="C:cytoplasm"/>
    <property type="evidence" value="ECO:0007669"/>
    <property type="project" value="TreeGrafter"/>
</dbReference>
<dbReference type="EMBL" id="CP143785">
    <property type="protein sequence ID" value="WVN86993.1"/>
    <property type="molecule type" value="Genomic_DNA"/>
</dbReference>
<dbReference type="InterPro" id="IPR035899">
    <property type="entry name" value="DBL_dom_sf"/>
</dbReference>
<dbReference type="GeneID" id="91086380"/>
<organism evidence="2 3">
    <name type="scientific">Cryptococcus depauperatus CBS 7841</name>
    <dbReference type="NCBI Taxonomy" id="1295531"/>
    <lineage>
        <taxon>Eukaryota</taxon>
        <taxon>Fungi</taxon>
        <taxon>Dikarya</taxon>
        <taxon>Basidiomycota</taxon>
        <taxon>Agaricomycotina</taxon>
        <taxon>Tremellomycetes</taxon>
        <taxon>Tremellales</taxon>
        <taxon>Cryptococcaceae</taxon>
        <taxon>Cryptococcus</taxon>
    </lineage>
</organism>
<feature type="domain" description="DH" evidence="1">
    <location>
        <begin position="58"/>
        <end position="279"/>
    </location>
</feature>